<keyword evidence="10" id="KW-1185">Reference proteome</keyword>
<dbReference type="GO" id="GO:0000272">
    <property type="term" value="P:polysaccharide catabolic process"/>
    <property type="evidence" value="ECO:0007669"/>
    <property type="project" value="TreeGrafter"/>
</dbReference>
<dbReference type="InterPro" id="IPR055235">
    <property type="entry name" value="ASD1_cat"/>
</dbReference>
<dbReference type="AlphaFoldDB" id="A0A0F5FDV4"/>
<comment type="similarity">
    <text evidence="2">Belongs to the glycosyl hydrolase 51 family.</text>
</comment>
<name>A0A0F5FDV4_9HYPH</name>
<keyword evidence="5" id="KW-0378">Hydrolase</keyword>
<dbReference type="PANTHER" id="PTHR43576:SF2">
    <property type="entry name" value="INTRACELLULAR EXO-ALPHA-L-ARABINOFURANOSIDASE 2"/>
    <property type="match status" value="1"/>
</dbReference>
<dbReference type="PATRIC" id="fig|443610.3.peg.2261"/>
<proteinExistence type="inferred from homology"/>
<dbReference type="Gene3D" id="3.20.20.80">
    <property type="entry name" value="Glycosidases"/>
    <property type="match status" value="1"/>
</dbReference>
<evidence type="ECO:0000256" key="2">
    <source>
        <dbReference type="ARBA" id="ARBA00007186"/>
    </source>
</evidence>
<comment type="caution">
    <text evidence="9">The sequence shown here is derived from an EMBL/GenBank/DDBJ whole genome shotgun (WGS) entry which is preliminary data.</text>
</comment>
<keyword evidence="6" id="KW-0119">Carbohydrate metabolism</keyword>
<keyword evidence="7" id="KW-0326">Glycosidase</keyword>
<dbReference type="Pfam" id="PF22848">
    <property type="entry name" value="ASD1_dom"/>
    <property type="match status" value="1"/>
</dbReference>
<dbReference type="EC" id="3.2.1.55" evidence="4"/>
<dbReference type="SUPFAM" id="SSF51445">
    <property type="entry name" value="(Trans)glycosidases"/>
    <property type="match status" value="1"/>
</dbReference>
<dbReference type="Proteomes" id="UP000033632">
    <property type="component" value="Unassembled WGS sequence"/>
</dbReference>
<dbReference type="PANTHER" id="PTHR43576">
    <property type="entry name" value="ALPHA-L-ARABINOFURANOSIDASE C-RELATED"/>
    <property type="match status" value="1"/>
</dbReference>
<reference evidence="9 10" key="1">
    <citation type="submission" date="2015-03" db="EMBL/GenBank/DDBJ databases">
        <authorList>
            <person name="Hassan Y.I."/>
            <person name="Lepp D."/>
            <person name="Li X.-Z."/>
            <person name="Zhou T."/>
        </authorList>
    </citation>
    <scope>NUCLEOTIDE SEQUENCE [LARGE SCALE GENOMIC DNA]</scope>
    <source>
        <strain evidence="9 10">BD-c194</strain>
    </source>
</reference>
<sequence length="488" mass="54874">MTRIRVDIRPRHEISPRLYMQFMEPLGTTDSSVEACWDILKDQWRDDFVEVVRDLAPSSIRWGGILTSFWKWRESVGAPADRVPMVNYLWGGMETNRIGVHEFLDFCEAVGAEPIMAINFAADGRPDYIETARGERRAGTTEEAADLVSYCNEPDHPERKANGREKPWKVRTWQIGNETSYPREGARFTSKENATLYREFADAMRSRDPNILLIGWGDMEQGERWWAPELIEAAGDRIDMVALHMMQQRPKDPANSVLKGRLYRNDYDRTWSELDAIYKAMEAKLLGAREVVSAANPNLKLAITEGHLSLQPHNKIELLREWLSGVYHARCLTLFEQHSDIIDICTLADFAGTSWTVNAVLLGSPVEKPYLLPVGHVMRLFRRSSGTHGLAASSDSENVVVSASRRDNTVFVHATNLDIRDDATLAIDLDGAQIARATCHRIAPDALDAAIDTTNLDVFAVEQVPVEDVSRIAVPKASVNAFVIELAD</sequence>
<dbReference type="GO" id="GO:0046556">
    <property type="term" value="F:alpha-L-arabinofuranosidase activity"/>
    <property type="evidence" value="ECO:0007669"/>
    <property type="project" value="UniProtKB-EC"/>
</dbReference>
<evidence type="ECO:0000256" key="7">
    <source>
        <dbReference type="ARBA" id="ARBA00023295"/>
    </source>
</evidence>
<dbReference type="SMART" id="SM00813">
    <property type="entry name" value="Alpha-L-AF_C"/>
    <property type="match status" value="1"/>
</dbReference>
<evidence type="ECO:0000256" key="5">
    <source>
        <dbReference type="ARBA" id="ARBA00022801"/>
    </source>
</evidence>
<comment type="catalytic activity">
    <reaction evidence="1">
        <text>Hydrolysis of terminal non-reducing alpha-L-arabinofuranoside residues in alpha-L-arabinosides.</text>
        <dbReference type="EC" id="3.2.1.55"/>
    </reaction>
</comment>
<dbReference type="Gene3D" id="2.60.40.1180">
    <property type="entry name" value="Golgi alpha-mannosidase II"/>
    <property type="match status" value="1"/>
</dbReference>
<dbReference type="RefSeq" id="WP_046110379.1">
    <property type="nucleotide sequence ID" value="NZ_JZEX01000179.1"/>
</dbReference>
<dbReference type="InterPro" id="IPR013780">
    <property type="entry name" value="Glyco_hydro_b"/>
</dbReference>
<dbReference type="InterPro" id="IPR017853">
    <property type="entry name" value="GH"/>
</dbReference>
<evidence type="ECO:0000313" key="9">
    <source>
        <dbReference type="EMBL" id="KKB07074.1"/>
    </source>
</evidence>
<gene>
    <name evidence="9" type="ORF">VE25_19710</name>
</gene>
<dbReference type="STRING" id="443610.VE25_19710"/>
<dbReference type="OrthoDB" id="9758333at2"/>
<evidence type="ECO:0000256" key="1">
    <source>
        <dbReference type="ARBA" id="ARBA00001462"/>
    </source>
</evidence>
<accession>A0A0F5FDV4</accession>
<evidence type="ECO:0000256" key="4">
    <source>
        <dbReference type="ARBA" id="ARBA00012670"/>
    </source>
</evidence>
<dbReference type="InterPro" id="IPR010720">
    <property type="entry name" value="Alpha-L-AF_C"/>
</dbReference>
<dbReference type="GO" id="GO:0046373">
    <property type="term" value="P:L-arabinose metabolic process"/>
    <property type="evidence" value="ECO:0007669"/>
    <property type="project" value="InterPro"/>
</dbReference>
<protein>
    <recommendedName>
        <fullName evidence="4">non-reducing end alpha-L-arabinofuranosidase</fullName>
        <ecNumber evidence="4">3.2.1.55</ecNumber>
    </recommendedName>
</protein>
<feature type="domain" description="Alpha-L-arabinofuranosidase C-terminal" evidence="8">
    <location>
        <begin position="322"/>
        <end position="478"/>
    </location>
</feature>
<organism evidence="9 10">
    <name type="scientific">Devosia geojensis</name>
    <dbReference type="NCBI Taxonomy" id="443610"/>
    <lineage>
        <taxon>Bacteria</taxon>
        <taxon>Pseudomonadati</taxon>
        <taxon>Pseudomonadota</taxon>
        <taxon>Alphaproteobacteria</taxon>
        <taxon>Hyphomicrobiales</taxon>
        <taxon>Devosiaceae</taxon>
        <taxon>Devosia</taxon>
    </lineage>
</organism>
<comment type="subunit">
    <text evidence="3">Homohexamer; trimer of dimers.</text>
</comment>
<evidence type="ECO:0000259" key="8">
    <source>
        <dbReference type="SMART" id="SM00813"/>
    </source>
</evidence>
<evidence type="ECO:0000313" key="10">
    <source>
        <dbReference type="Proteomes" id="UP000033632"/>
    </source>
</evidence>
<dbReference type="EMBL" id="JZEX01000179">
    <property type="protein sequence ID" value="KKB07074.1"/>
    <property type="molecule type" value="Genomic_DNA"/>
</dbReference>
<evidence type="ECO:0000256" key="3">
    <source>
        <dbReference type="ARBA" id="ARBA00011165"/>
    </source>
</evidence>
<evidence type="ECO:0000256" key="6">
    <source>
        <dbReference type="ARBA" id="ARBA00023277"/>
    </source>
</evidence>